<dbReference type="PROSITE" id="PS50042">
    <property type="entry name" value="CNMP_BINDING_3"/>
    <property type="match status" value="1"/>
</dbReference>
<dbReference type="SMART" id="SM00419">
    <property type="entry name" value="HTH_CRP"/>
    <property type="match status" value="1"/>
</dbReference>
<feature type="domain" description="Cyclic nucleotide-binding" evidence="4">
    <location>
        <begin position="8"/>
        <end position="128"/>
    </location>
</feature>
<dbReference type="PROSITE" id="PS00889">
    <property type="entry name" value="CNMP_BINDING_2"/>
    <property type="match status" value="1"/>
</dbReference>
<dbReference type="SUPFAM" id="SSF51206">
    <property type="entry name" value="cAMP-binding domain-like"/>
    <property type="match status" value="1"/>
</dbReference>
<reference evidence="6 7" key="1">
    <citation type="journal article" date="2016" name="Nat. Commun.">
        <title>Thousands of microbial genomes shed light on interconnected biogeochemical processes in an aquifer system.</title>
        <authorList>
            <person name="Anantharaman K."/>
            <person name="Brown C.T."/>
            <person name="Hug L.A."/>
            <person name="Sharon I."/>
            <person name="Castelle C.J."/>
            <person name="Probst A.J."/>
            <person name="Thomas B.C."/>
            <person name="Singh A."/>
            <person name="Wilkins M.J."/>
            <person name="Karaoz U."/>
            <person name="Brodie E.L."/>
            <person name="Williams K.H."/>
            <person name="Hubbard S.S."/>
            <person name="Banfield J.F."/>
        </authorList>
    </citation>
    <scope>NUCLEOTIDE SEQUENCE [LARGE SCALE GENOMIC DNA]</scope>
</reference>
<dbReference type="InterPro" id="IPR000595">
    <property type="entry name" value="cNMP-bd_dom"/>
</dbReference>
<dbReference type="InterPro" id="IPR018490">
    <property type="entry name" value="cNMP-bd_dom_sf"/>
</dbReference>
<dbReference type="InterPro" id="IPR014710">
    <property type="entry name" value="RmlC-like_jellyroll"/>
</dbReference>
<dbReference type="EMBL" id="MFSS01000035">
    <property type="protein sequence ID" value="OGI43866.1"/>
    <property type="molecule type" value="Genomic_DNA"/>
</dbReference>
<dbReference type="Gene3D" id="1.10.10.10">
    <property type="entry name" value="Winged helix-like DNA-binding domain superfamily/Winged helix DNA-binding domain"/>
    <property type="match status" value="1"/>
</dbReference>
<evidence type="ECO:0000259" key="5">
    <source>
        <dbReference type="PROSITE" id="PS51063"/>
    </source>
</evidence>
<gene>
    <name evidence="6" type="ORF">A2150_02455</name>
</gene>
<dbReference type="STRING" id="1817758.A2150_02455"/>
<feature type="domain" description="HTH crp-type" evidence="5">
    <location>
        <begin position="142"/>
        <end position="211"/>
    </location>
</feature>
<accession>A0A1F6TFK4</accession>
<dbReference type="InterPro" id="IPR018488">
    <property type="entry name" value="cNMP-bd_CS"/>
</dbReference>
<evidence type="ECO:0000313" key="6">
    <source>
        <dbReference type="EMBL" id="OGI43866.1"/>
    </source>
</evidence>
<protein>
    <recommendedName>
        <fullName evidence="8">Crp/Fnr family transcriptional regulator</fullName>
    </recommendedName>
</protein>
<evidence type="ECO:0000256" key="3">
    <source>
        <dbReference type="ARBA" id="ARBA00023163"/>
    </source>
</evidence>
<dbReference type="PRINTS" id="PR00103">
    <property type="entry name" value="CAMPKINASE"/>
</dbReference>
<dbReference type="GO" id="GO:0003700">
    <property type="term" value="F:DNA-binding transcription factor activity"/>
    <property type="evidence" value="ECO:0007669"/>
    <property type="project" value="InterPro"/>
</dbReference>
<dbReference type="Gene3D" id="2.60.120.10">
    <property type="entry name" value="Jelly Rolls"/>
    <property type="match status" value="1"/>
</dbReference>
<dbReference type="AlphaFoldDB" id="A0A1F6TFK4"/>
<dbReference type="CDD" id="cd00038">
    <property type="entry name" value="CAP_ED"/>
    <property type="match status" value="1"/>
</dbReference>
<evidence type="ECO:0000313" key="7">
    <source>
        <dbReference type="Proteomes" id="UP000177925"/>
    </source>
</evidence>
<name>A0A1F6TFK4_9PROT</name>
<evidence type="ECO:0000259" key="4">
    <source>
        <dbReference type="PROSITE" id="PS50042"/>
    </source>
</evidence>
<dbReference type="InterPro" id="IPR050397">
    <property type="entry name" value="Env_Response_Regulators"/>
</dbReference>
<dbReference type="SUPFAM" id="SSF46785">
    <property type="entry name" value="Winged helix' DNA-binding domain"/>
    <property type="match status" value="1"/>
</dbReference>
<dbReference type="Pfam" id="PF00027">
    <property type="entry name" value="cNMP_binding"/>
    <property type="match status" value="1"/>
</dbReference>
<sequence length="215" mass="24212">MSDIIPPVFAALDEAKAKTLFKEVQRKPFPKGSFVIHSGDQSDWFYLILSGRVKIVIPDQEGKEVILSILGPGDHFGEFSLIDGKPRSASVVTMEESTLLLVSKERFRECLDNNPDIAVRVMVSLTHRLRDADRKIEGLALRDVYSRLARTLSELATERDGKFILSQRLTHQDLASMIGASREMITRILSDLAVCGYISVENREITLLKKLPQTW</sequence>
<evidence type="ECO:0000256" key="1">
    <source>
        <dbReference type="ARBA" id="ARBA00023015"/>
    </source>
</evidence>
<keyword evidence="2" id="KW-0238">DNA-binding</keyword>
<comment type="caution">
    <text evidence="6">The sequence shown here is derived from an EMBL/GenBank/DDBJ whole genome shotgun (WGS) entry which is preliminary data.</text>
</comment>
<evidence type="ECO:0000256" key="2">
    <source>
        <dbReference type="ARBA" id="ARBA00023125"/>
    </source>
</evidence>
<dbReference type="Pfam" id="PF13545">
    <property type="entry name" value="HTH_Crp_2"/>
    <property type="match status" value="1"/>
</dbReference>
<organism evidence="6 7">
    <name type="scientific">Candidatus Muproteobacteria bacterium RBG_16_64_11</name>
    <dbReference type="NCBI Taxonomy" id="1817758"/>
    <lineage>
        <taxon>Bacteria</taxon>
        <taxon>Pseudomonadati</taxon>
        <taxon>Pseudomonadota</taxon>
        <taxon>Candidatus Muproteobacteria</taxon>
    </lineage>
</organism>
<dbReference type="GO" id="GO:0003677">
    <property type="term" value="F:DNA binding"/>
    <property type="evidence" value="ECO:0007669"/>
    <property type="project" value="UniProtKB-KW"/>
</dbReference>
<dbReference type="PANTHER" id="PTHR24567:SF74">
    <property type="entry name" value="HTH-TYPE TRANSCRIPTIONAL REGULATOR ARCR"/>
    <property type="match status" value="1"/>
</dbReference>
<dbReference type="GO" id="GO:0005829">
    <property type="term" value="C:cytosol"/>
    <property type="evidence" value="ECO:0007669"/>
    <property type="project" value="TreeGrafter"/>
</dbReference>
<dbReference type="InterPro" id="IPR036390">
    <property type="entry name" value="WH_DNA-bd_sf"/>
</dbReference>
<proteinExistence type="predicted"/>
<dbReference type="SMART" id="SM00100">
    <property type="entry name" value="cNMP"/>
    <property type="match status" value="1"/>
</dbReference>
<dbReference type="InterPro" id="IPR012318">
    <property type="entry name" value="HTH_CRP"/>
</dbReference>
<dbReference type="InterPro" id="IPR036388">
    <property type="entry name" value="WH-like_DNA-bd_sf"/>
</dbReference>
<dbReference type="InterPro" id="IPR018335">
    <property type="entry name" value="Tscrpt_reg_HTH_Crp-type_CS"/>
</dbReference>
<dbReference type="Proteomes" id="UP000177925">
    <property type="component" value="Unassembled WGS sequence"/>
</dbReference>
<keyword evidence="3" id="KW-0804">Transcription</keyword>
<dbReference type="PROSITE" id="PS51063">
    <property type="entry name" value="HTH_CRP_2"/>
    <property type="match status" value="1"/>
</dbReference>
<keyword evidence="1" id="KW-0805">Transcription regulation</keyword>
<evidence type="ECO:0008006" key="8">
    <source>
        <dbReference type="Google" id="ProtNLM"/>
    </source>
</evidence>
<dbReference type="PROSITE" id="PS00042">
    <property type="entry name" value="HTH_CRP_1"/>
    <property type="match status" value="1"/>
</dbReference>
<dbReference type="PANTHER" id="PTHR24567">
    <property type="entry name" value="CRP FAMILY TRANSCRIPTIONAL REGULATORY PROTEIN"/>
    <property type="match status" value="1"/>
</dbReference>